<dbReference type="GO" id="GO:0003723">
    <property type="term" value="F:RNA binding"/>
    <property type="evidence" value="ECO:0007669"/>
    <property type="project" value="UniProtKB-UniRule"/>
</dbReference>
<dbReference type="KEGG" id="blac:94348855"/>
<keyword evidence="14" id="KW-1185">Reference proteome</keyword>
<dbReference type="SMART" id="SM00361">
    <property type="entry name" value="RRM_1"/>
    <property type="match status" value="1"/>
</dbReference>
<keyword evidence="3" id="KW-0813">Transport</keyword>
<feature type="compositionally biased region" description="Low complexity" evidence="10">
    <location>
        <begin position="385"/>
        <end position="396"/>
    </location>
</feature>
<evidence type="ECO:0000256" key="2">
    <source>
        <dbReference type="ARBA" id="ARBA00008473"/>
    </source>
</evidence>
<dbReference type="InterPro" id="IPR003954">
    <property type="entry name" value="RRM_euk-type"/>
</dbReference>
<dbReference type="Pfam" id="PF12352">
    <property type="entry name" value="V-SNARE_C"/>
    <property type="match status" value="1"/>
</dbReference>
<dbReference type="PROSITE" id="PS50102">
    <property type="entry name" value="RRM"/>
    <property type="match status" value="1"/>
</dbReference>
<dbReference type="InterPro" id="IPR023601">
    <property type="entry name" value="Golgi_SNAP_su1"/>
</dbReference>
<organism evidence="13 14">
    <name type="scientific">Bremia lactucae</name>
    <name type="common">Lettuce downy mildew</name>
    <dbReference type="NCBI Taxonomy" id="4779"/>
    <lineage>
        <taxon>Eukaryota</taxon>
        <taxon>Sar</taxon>
        <taxon>Stramenopiles</taxon>
        <taxon>Oomycota</taxon>
        <taxon>Peronosporomycetes</taxon>
        <taxon>Peronosporales</taxon>
        <taxon>Peronosporaceae</taxon>
        <taxon>Bremia</taxon>
    </lineage>
</organism>
<evidence type="ECO:0000256" key="11">
    <source>
        <dbReference type="SAM" id="Phobius"/>
    </source>
</evidence>
<dbReference type="Pfam" id="PF00076">
    <property type="entry name" value="RRM_1"/>
    <property type="match status" value="1"/>
</dbReference>
<dbReference type="GeneID" id="94348855"/>
<feature type="region of interest" description="Disordered" evidence="10">
    <location>
        <begin position="317"/>
        <end position="457"/>
    </location>
</feature>
<dbReference type="GO" id="GO:0048219">
    <property type="term" value="P:inter-Golgi cisterna vesicle-mediated transport"/>
    <property type="evidence" value="ECO:0007669"/>
    <property type="project" value="TreeGrafter"/>
</dbReference>
<gene>
    <name evidence="13" type="ORF">CCR75_005101</name>
</gene>
<dbReference type="SUPFAM" id="SSF54928">
    <property type="entry name" value="RNA-binding domain, RBD"/>
    <property type="match status" value="1"/>
</dbReference>
<dbReference type="InterPro" id="IPR035979">
    <property type="entry name" value="RBD_domain_sf"/>
</dbReference>
<evidence type="ECO:0000259" key="12">
    <source>
        <dbReference type="PROSITE" id="PS50102"/>
    </source>
</evidence>
<dbReference type="InterPro" id="IPR012677">
    <property type="entry name" value="Nucleotide-bd_a/b_plait_sf"/>
</dbReference>
<keyword evidence="6 11" id="KW-1133">Transmembrane helix</keyword>
<dbReference type="InterPro" id="IPR000504">
    <property type="entry name" value="RRM_dom"/>
</dbReference>
<keyword evidence="5" id="KW-0653">Protein transport</keyword>
<dbReference type="GO" id="GO:0005801">
    <property type="term" value="C:cis-Golgi network"/>
    <property type="evidence" value="ECO:0007669"/>
    <property type="project" value="InterPro"/>
</dbReference>
<dbReference type="SMART" id="SM00360">
    <property type="entry name" value="RRM"/>
    <property type="match status" value="1"/>
</dbReference>
<comment type="subcellular location">
    <subcellularLocation>
        <location evidence="1">Golgi apparatus membrane</location>
        <topology evidence="1">Single-pass type IV membrane protein</topology>
    </subcellularLocation>
</comment>
<evidence type="ECO:0000313" key="13">
    <source>
        <dbReference type="EMBL" id="TDH70751.1"/>
    </source>
</evidence>
<evidence type="ECO:0000256" key="7">
    <source>
        <dbReference type="ARBA" id="ARBA00023034"/>
    </source>
</evidence>
<dbReference type="GO" id="GO:0031201">
    <property type="term" value="C:SNARE complex"/>
    <property type="evidence" value="ECO:0007669"/>
    <property type="project" value="TreeGrafter"/>
</dbReference>
<dbReference type="PANTHER" id="PTHR21094">
    <property type="entry name" value="GOS-28 SNARE- RELATED"/>
    <property type="match status" value="1"/>
</dbReference>
<name>A0A976FQF5_BRELC</name>
<feature type="compositionally biased region" description="Basic and acidic residues" evidence="10">
    <location>
        <begin position="426"/>
        <end position="450"/>
    </location>
</feature>
<evidence type="ECO:0000256" key="3">
    <source>
        <dbReference type="ARBA" id="ARBA00022448"/>
    </source>
</evidence>
<feature type="transmembrane region" description="Helical" evidence="11">
    <location>
        <begin position="210"/>
        <end position="228"/>
    </location>
</feature>
<dbReference type="GO" id="GO:0005484">
    <property type="term" value="F:SNAP receptor activity"/>
    <property type="evidence" value="ECO:0007669"/>
    <property type="project" value="TreeGrafter"/>
</dbReference>
<evidence type="ECO:0000256" key="8">
    <source>
        <dbReference type="ARBA" id="ARBA00023136"/>
    </source>
</evidence>
<dbReference type="GO" id="GO:0000139">
    <property type="term" value="C:Golgi membrane"/>
    <property type="evidence" value="ECO:0007669"/>
    <property type="project" value="UniProtKB-SubCell"/>
</dbReference>
<feature type="compositionally biased region" description="Low complexity" evidence="10">
    <location>
        <begin position="404"/>
        <end position="425"/>
    </location>
</feature>
<feature type="compositionally biased region" description="Basic and acidic residues" evidence="10">
    <location>
        <begin position="317"/>
        <end position="336"/>
    </location>
</feature>
<comment type="caution">
    <text evidence="13">The sequence shown here is derived from an EMBL/GenBank/DDBJ whole genome shotgun (WGS) entry which is preliminary data.</text>
</comment>
<keyword evidence="9" id="KW-0694">RNA-binding</keyword>
<comment type="similarity">
    <text evidence="2">Belongs to the GOSR1 family.</text>
</comment>
<proteinExistence type="inferred from homology"/>
<evidence type="ECO:0000256" key="5">
    <source>
        <dbReference type="ARBA" id="ARBA00022927"/>
    </source>
</evidence>
<dbReference type="OrthoDB" id="422156at2759"/>
<dbReference type="GO" id="GO:0006888">
    <property type="term" value="P:endoplasmic reticulum to Golgi vesicle-mediated transport"/>
    <property type="evidence" value="ECO:0007669"/>
    <property type="project" value="InterPro"/>
</dbReference>
<dbReference type="RefSeq" id="XP_067820250.1">
    <property type="nucleotide sequence ID" value="XM_067963184.1"/>
</dbReference>
<dbReference type="GO" id="GO:0015031">
    <property type="term" value="P:protein transport"/>
    <property type="evidence" value="ECO:0007669"/>
    <property type="project" value="UniProtKB-KW"/>
</dbReference>
<dbReference type="Gene3D" id="3.30.70.330">
    <property type="match status" value="1"/>
</dbReference>
<feature type="domain" description="RRM" evidence="12">
    <location>
        <begin position="240"/>
        <end position="318"/>
    </location>
</feature>
<evidence type="ECO:0000256" key="4">
    <source>
        <dbReference type="ARBA" id="ARBA00022692"/>
    </source>
</evidence>
<dbReference type="GO" id="GO:0006906">
    <property type="term" value="P:vesicle fusion"/>
    <property type="evidence" value="ECO:0007669"/>
    <property type="project" value="TreeGrafter"/>
</dbReference>
<keyword evidence="8 11" id="KW-0472">Membrane</keyword>
<evidence type="ECO:0000256" key="10">
    <source>
        <dbReference type="SAM" id="MobiDB-lite"/>
    </source>
</evidence>
<keyword evidence="4 11" id="KW-0812">Transmembrane</keyword>
<dbReference type="PANTHER" id="PTHR21094:SF2">
    <property type="entry name" value="GOLGI SNAP RECEPTOR COMPLEX MEMBER 1"/>
    <property type="match status" value="1"/>
</dbReference>
<protein>
    <recommendedName>
        <fullName evidence="12">RRM domain-containing protein</fullName>
    </recommendedName>
</protein>
<keyword evidence="7" id="KW-0333">Golgi apparatus</keyword>
<evidence type="ECO:0000313" key="14">
    <source>
        <dbReference type="Proteomes" id="UP000294530"/>
    </source>
</evidence>
<sequence>MMPTTTRSWEELRSSARVAENTLADKVSAYTSISKIQARHNLATFDEENPSGETSDERELATDIENALMSLSETIDEMNVVVNETSMKAQDAMLQRYREVYFDFNTEFRRSMSALQEKRSAQQLFGNRGHYNYSKDVEMDSFLDERRAVDSSRTITSGIIEQAIATKNALESQRRQFTTSHGKVTTLGSSFASINTLVEEIRRKKMRNNTILAVVIAGCICFTLWWVVLSKFSMGERGGYSLLVRNISHRLRPEDIRKEFERYGEVRDVYIPKNFHTKEPKGFAFVEFCSEHEAEDARGSLDGVCIDGRNIRVVFAQERRKSTDQMRERERTERRGGGHRSRSRSPRRRAPRSRSRSRDRRASTRRSSHSRSHAKVRSRSRSGTRGRISILSRSPAPRAPPSPRRSGTPRRSISPAARSRSPSPQRSKDRSYSLSPRHADGRRSPFDPPRRTSGHHI</sequence>
<feature type="compositionally biased region" description="Basic residues" evidence="10">
    <location>
        <begin position="337"/>
        <end position="384"/>
    </location>
</feature>
<evidence type="ECO:0000256" key="1">
    <source>
        <dbReference type="ARBA" id="ARBA00004409"/>
    </source>
</evidence>
<evidence type="ECO:0000256" key="6">
    <source>
        <dbReference type="ARBA" id="ARBA00022989"/>
    </source>
</evidence>
<evidence type="ECO:0000256" key="9">
    <source>
        <dbReference type="PROSITE-ProRule" id="PRU00176"/>
    </source>
</evidence>
<dbReference type="EMBL" id="SHOA02000069">
    <property type="protein sequence ID" value="TDH70751.1"/>
    <property type="molecule type" value="Genomic_DNA"/>
</dbReference>
<accession>A0A976FQF5</accession>
<reference evidence="13 14" key="1">
    <citation type="journal article" date="2021" name="Genome Biol.">
        <title>AFLAP: assembly-free linkage analysis pipeline using k-mers from genome sequencing data.</title>
        <authorList>
            <person name="Fletcher K."/>
            <person name="Zhang L."/>
            <person name="Gil J."/>
            <person name="Han R."/>
            <person name="Cavanaugh K."/>
            <person name="Michelmore R."/>
        </authorList>
    </citation>
    <scope>NUCLEOTIDE SEQUENCE [LARGE SCALE GENOMIC DNA]</scope>
    <source>
        <strain evidence="13 14">SF5</strain>
    </source>
</reference>
<dbReference type="GO" id="GO:0005797">
    <property type="term" value="C:Golgi medial cisterna"/>
    <property type="evidence" value="ECO:0007669"/>
    <property type="project" value="TreeGrafter"/>
</dbReference>
<dbReference type="Proteomes" id="UP000294530">
    <property type="component" value="Unassembled WGS sequence"/>
</dbReference>
<dbReference type="AlphaFoldDB" id="A0A976FQF5"/>